<protein>
    <submittedName>
        <fullName evidence="2">Protein FAM111B-like</fullName>
    </submittedName>
</protein>
<sequence>MQTARHSEPGETSQARNNVQETMAHSLKTEAEERPSNLQQRAEEKEHTFRFRFDTESDPVFVSRNTSMTVLDALGACDTFCVNKNVSDEKKEIVILRADGAAVKTDFPCCLIKKHEILKITFIKKEKITVTAQETQKRLSRTDLVTFYIKTTGKKNMKFIMKNNELRDKTEYVCVYAFKGEEVETALKRDGRFSDTIYQKLCVLTLESREGEKMKKSRYEMSNLVEHLEKKTFQIIATGDKRPDNQKKQTQVKTESIEASAADSAQNYPGQHPNSTEQKTIRERETNFADPSTIGHATQNTYGNATGDSGNSFSTDIQKFLESLCEDVLKKLKQRKNPQIQKFIQEEYDKGVQCFTEVNKVRQIMTLSDSVCLIKVEDSASGTGFLVFDKFILTNAHVVKDCVHSPPEHPRTIKLSKTLTAVFNYEVSGSVAKVLSVKDDVVAYGYETNDRRRFHDFALLELEAAPEDCTELFERYKHVSPPNRGGIYIVGHPDGNIKKMDPCFIIGSENQLQNINKHISENVSCPYVTWQCWPYLHQNRITYNSCLFHGSSGSPVFDEHCCLIGMHSGGFDYNEVEKTRSVIEFAYSMPSIMDAIVTQVKTRSDILKLLYKFKSIHENFDLGPLEDTCGANVPVNEEEQSEEVKAMEVD</sequence>
<dbReference type="PANTHER" id="PTHR14389:SF3">
    <property type="entry name" value="PROTEIN FAM111A-LIKE"/>
    <property type="match status" value="1"/>
</dbReference>
<organism evidence="2 3">
    <name type="scientific">Sinocyclocheilus rhinocerous</name>
    <dbReference type="NCBI Taxonomy" id="307959"/>
    <lineage>
        <taxon>Eukaryota</taxon>
        <taxon>Metazoa</taxon>
        <taxon>Chordata</taxon>
        <taxon>Craniata</taxon>
        <taxon>Vertebrata</taxon>
        <taxon>Euteleostomi</taxon>
        <taxon>Actinopterygii</taxon>
        <taxon>Neopterygii</taxon>
        <taxon>Teleostei</taxon>
        <taxon>Ostariophysi</taxon>
        <taxon>Cypriniformes</taxon>
        <taxon>Cyprinidae</taxon>
        <taxon>Cyprininae</taxon>
        <taxon>Sinocyclocheilus</taxon>
    </lineage>
</organism>
<dbReference type="InterPro" id="IPR009003">
    <property type="entry name" value="Peptidase_S1_PA"/>
</dbReference>
<dbReference type="GO" id="GO:0006260">
    <property type="term" value="P:DNA replication"/>
    <property type="evidence" value="ECO:0007669"/>
    <property type="project" value="TreeGrafter"/>
</dbReference>
<dbReference type="SUPFAM" id="SSF50494">
    <property type="entry name" value="Trypsin-like serine proteases"/>
    <property type="match status" value="1"/>
</dbReference>
<reference evidence="2" key="2">
    <citation type="submission" date="2025-09" db="UniProtKB">
        <authorList>
            <consortium name="Ensembl"/>
        </authorList>
    </citation>
    <scope>IDENTIFICATION</scope>
</reference>
<evidence type="ECO:0000256" key="1">
    <source>
        <dbReference type="SAM" id="MobiDB-lite"/>
    </source>
</evidence>
<dbReference type="Ensembl" id="ENSSRHT00000033766.1">
    <property type="protein sequence ID" value="ENSSRHP00000032812.1"/>
    <property type="gene ID" value="ENSSRHG00000016896.1"/>
</dbReference>
<dbReference type="Proteomes" id="UP000472270">
    <property type="component" value="Unassembled WGS sequence"/>
</dbReference>
<dbReference type="GeneID" id="107750287"/>
<dbReference type="AlphaFoldDB" id="A0A673HXV5"/>
<feature type="compositionally biased region" description="Polar residues" evidence="1">
    <location>
        <begin position="10"/>
        <end position="23"/>
    </location>
</feature>
<gene>
    <name evidence="2" type="primary">LOC107750287</name>
</gene>
<feature type="compositionally biased region" description="Basic and acidic residues" evidence="1">
    <location>
        <begin position="27"/>
        <end position="49"/>
    </location>
</feature>
<dbReference type="GO" id="GO:0000785">
    <property type="term" value="C:chromatin"/>
    <property type="evidence" value="ECO:0007669"/>
    <property type="project" value="TreeGrafter"/>
</dbReference>
<feature type="region of interest" description="Disordered" evidence="1">
    <location>
        <begin position="1"/>
        <end position="49"/>
    </location>
</feature>
<dbReference type="Gene3D" id="2.40.10.10">
    <property type="entry name" value="Trypsin-like serine proteases"/>
    <property type="match status" value="2"/>
</dbReference>
<name>A0A673HXV5_9TELE</name>
<evidence type="ECO:0000313" key="3">
    <source>
        <dbReference type="Proteomes" id="UP000472270"/>
    </source>
</evidence>
<feature type="region of interest" description="Disordered" evidence="1">
    <location>
        <begin position="239"/>
        <end position="282"/>
    </location>
</feature>
<dbReference type="RefSeq" id="XP_016421088.1">
    <property type="nucleotide sequence ID" value="XM_016565602.1"/>
</dbReference>
<dbReference type="KEGG" id="srx:107750287"/>
<feature type="compositionally biased region" description="Polar residues" evidence="1">
    <location>
        <begin position="263"/>
        <end position="278"/>
    </location>
</feature>
<dbReference type="GO" id="GO:0005634">
    <property type="term" value="C:nucleus"/>
    <property type="evidence" value="ECO:0007669"/>
    <property type="project" value="TreeGrafter"/>
</dbReference>
<dbReference type="PANTHER" id="PTHR14389">
    <property type="entry name" value="SI:CH1073-475A24.1"/>
    <property type="match status" value="1"/>
</dbReference>
<dbReference type="InterPro" id="IPR043504">
    <property type="entry name" value="Peptidase_S1_PA_chymotrypsin"/>
</dbReference>
<evidence type="ECO:0000313" key="2">
    <source>
        <dbReference type="Ensembl" id="ENSSRHP00000032812.1"/>
    </source>
</evidence>
<keyword evidence="3" id="KW-1185">Reference proteome</keyword>
<dbReference type="Pfam" id="PF13365">
    <property type="entry name" value="Trypsin_2"/>
    <property type="match status" value="1"/>
</dbReference>
<dbReference type="OrthoDB" id="10025068at2759"/>
<proteinExistence type="predicted"/>
<reference evidence="2" key="1">
    <citation type="submission" date="2025-08" db="UniProtKB">
        <authorList>
            <consortium name="Ensembl"/>
        </authorList>
    </citation>
    <scope>IDENTIFICATION</scope>
</reference>
<accession>A0A673HXV5</accession>